<name>A0ABR0MDC8_GOSAR</name>
<accession>A0ABR0MDC8</accession>
<keyword evidence="2" id="KW-1185">Reference proteome</keyword>
<dbReference type="Proteomes" id="UP001358586">
    <property type="component" value="Chromosome 13"/>
</dbReference>
<organism evidence="1 2">
    <name type="scientific">Gossypium arboreum</name>
    <name type="common">Tree cotton</name>
    <name type="synonym">Gossypium nanking</name>
    <dbReference type="NCBI Taxonomy" id="29729"/>
    <lineage>
        <taxon>Eukaryota</taxon>
        <taxon>Viridiplantae</taxon>
        <taxon>Streptophyta</taxon>
        <taxon>Embryophyta</taxon>
        <taxon>Tracheophyta</taxon>
        <taxon>Spermatophyta</taxon>
        <taxon>Magnoliopsida</taxon>
        <taxon>eudicotyledons</taxon>
        <taxon>Gunneridae</taxon>
        <taxon>Pentapetalae</taxon>
        <taxon>rosids</taxon>
        <taxon>malvids</taxon>
        <taxon>Malvales</taxon>
        <taxon>Malvaceae</taxon>
        <taxon>Malvoideae</taxon>
        <taxon>Gossypium</taxon>
    </lineage>
</organism>
<protein>
    <submittedName>
        <fullName evidence="1">Uncharacterized protein</fullName>
    </submittedName>
</protein>
<evidence type="ECO:0000313" key="1">
    <source>
        <dbReference type="EMBL" id="KAK5771265.1"/>
    </source>
</evidence>
<dbReference type="EMBL" id="JARKNE010000013">
    <property type="protein sequence ID" value="KAK5771265.1"/>
    <property type="molecule type" value="Genomic_DNA"/>
</dbReference>
<evidence type="ECO:0000313" key="2">
    <source>
        <dbReference type="Proteomes" id="UP001358586"/>
    </source>
</evidence>
<sequence length="114" mass="13225">MTFLSDLEHLHHSNEVALKKYQENTKKNLVEALSKLHSNQVLHTQVATGPLNLSQVNFNCLQMVTVESMNFNAYIPKGNNWKSFKKKWRQSINFFIFREPKIDEAISKESDASE</sequence>
<reference evidence="1 2" key="1">
    <citation type="submission" date="2023-03" db="EMBL/GenBank/DDBJ databases">
        <title>WGS of Gossypium arboreum.</title>
        <authorList>
            <person name="Yu D."/>
        </authorList>
    </citation>
    <scope>NUCLEOTIDE SEQUENCE [LARGE SCALE GENOMIC DNA]</scope>
    <source>
        <tissue evidence="1">Leaf</tissue>
    </source>
</reference>
<comment type="caution">
    <text evidence="1">The sequence shown here is derived from an EMBL/GenBank/DDBJ whole genome shotgun (WGS) entry which is preliminary data.</text>
</comment>
<gene>
    <name evidence="1" type="ORF">PVK06_047455</name>
</gene>
<proteinExistence type="predicted"/>